<comment type="similarity">
    <text evidence="3">Belongs to the alpha-ketoglutarate dehydrogenase component 4 family.</text>
</comment>
<dbReference type="InterPro" id="IPR020373">
    <property type="entry name" value="Kgd4/YMR-31"/>
</dbReference>
<evidence type="ECO:0000256" key="2">
    <source>
        <dbReference type="ARBA" id="ARBA00023128"/>
    </source>
</evidence>
<evidence type="ECO:0000256" key="4">
    <source>
        <dbReference type="SAM" id="MobiDB-lite"/>
    </source>
</evidence>
<organism evidence="5 6">
    <name type="scientific">Paraglomus brasilianum</name>
    <dbReference type="NCBI Taxonomy" id="144538"/>
    <lineage>
        <taxon>Eukaryota</taxon>
        <taxon>Fungi</taxon>
        <taxon>Fungi incertae sedis</taxon>
        <taxon>Mucoromycota</taxon>
        <taxon>Glomeromycotina</taxon>
        <taxon>Glomeromycetes</taxon>
        <taxon>Paraglomerales</taxon>
        <taxon>Paraglomeraceae</taxon>
        <taxon>Paraglomus</taxon>
    </lineage>
</organism>
<comment type="subcellular location">
    <subcellularLocation>
        <location evidence="1">Mitochondrion</location>
    </subcellularLocation>
</comment>
<name>A0A9N8WFD3_9GLOM</name>
<evidence type="ECO:0000256" key="1">
    <source>
        <dbReference type="ARBA" id="ARBA00004173"/>
    </source>
</evidence>
<evidence type="ECO:0000313" key="5">
    <source>
        <dbReference type="EMBL" id="CAG8487859.1"/>
    </source>
</evidence>
<dbReference type="GO" id="GO:0006103">
    <property type="term" value="P:2-oxoglutarate metabolic process"/>
    <property type="evidence" value="ECO:0007669"/>
    <property type="project" value="InterPro"/>
</dbReference>
<dbReference type="GO" id="GO:0005739">
    <property type="term" value="C:mitochondrion"/>
    <property type="evidence" value="ECO:0007669"/>
    <property type="project" value="UniProtKB-SubCell"/>
</dbReference>
<dbReference type="OrthoDB" id="2116030at2759"/>
<comment type="caution">
    <text evidence="5">The sequence shown here is derived from an EMBL/GenBank/DDBJ whole genome shotgun (WGS) entry which is preliminary data.</text>
</comment>
<gene>
    <name evidence="5" type="ORF">PBRASI_LOCUS1936</name>
</gene>
<dbReference type="Pfam" id="PF10937">
    <property type="entry name" value="Kgd4-YMR31"/>
    <property type="match status" value="1"/>
</dbReference>
<dbReference type="AlphaFoldDB" id="A0A9N8WFD3"/>
<dbReference type="Proteomes" id="UP000789739">
    <property type="component" value="Unassembled WGS sequence"/>
</dbReference>
<protein>
    <submittedName>
        <fullName evidence="5">3299_t:CDS:1</fullName>
    </submittedName>
</protein>
<evidence type="ECO:0000313" key="6">
    <source>
        <dbReference type="Proteomes" id="UP000789739"/>
    </source>
</evidence>
<dbReference type="EMBL" id="CAJVPI010000138">
    <property type="protein sequence ID" value="CAG8487859.1"/>
    <property type="molecule type" value="Genomic_DNA"/>
</dbReference>
<sequence length="102" mass="11586">MNLTKVTHIVQKRVPLIKFLGPRRKLVQTADPTPQLHPLAPKGATLPGGSYKNHQEQHIHFMNYDELPDKYRRTELTSDEIEAIEASFWYSFARNGTGASAL</sequence>
<keyword evidence="6" id="KW-1185">Reference proteome</keyword>
<feature type="region of interest" description="Disordered" evidence="4">
    <location>
        <begin position="29"/>
        <end position="52"/>
    </location>
</feature>
<proteinExistence type="inferred from homology"/>
<keyword evidence="2" id="KW-0496">Mitochondrion</keyword>
<reference evidence="5" key="1">
    <citation type="submission" date="2021-06" db="EMBL/GenBank/DDBJ databases">
        <authorList>
            <person name="Kallberg Y."/>
            <person name="Tangrot J."/>
            <person name="Rosling A."/>
        </authorList>
    </citation>
    <scope>NUCLEOTIDE SEQUENCE</scope>
    <source>
        <strain evidence="5">BR232B</strain>
    </source>
</reference>
<accession>A0A9N8WFD3</accession>
<evidence type="ECO:0000256" key="3">
    <source>
        <dbReference type="ARBA" id="ARBA00043970"/>
    </source>
</evidence>